<reference evidence="2" key="2">
    <citation type="submission" date="2021-04" db="EMBL/GenBank/DDBJ databases">
        <authorList>
            <person name="Dong X."/>
        </authorList>
    </citation>
    <scope>NUCLEOTIDE SEQUENCE</scope>
    <source>
        <strain evidence="2">LLY</strain>
    </source>
</reference>
<organism evidence="2 3">
    <name type="scientific">Methanococcoides seepicolus</name>
    <dbReference type="NCBI Taxonomy" id="2828780"/>
    <lineage>
        <taxon>Archaea</taxon>
        <taxon>Methanobacteriati</taxon>
        <taxon>Methanobacteriota</taxon>
        <taxon>Stenosarchaea group</taxon>
        <taxon>Methanomicrobia</taxon>
        <taxon>Methanosarcinales</taxon>
        <taxon>Methanosarcinaceae</taxon>
        <taxon>Methanococcoides</taxon>
    </lineage>
</organism>
<comment type="caution">
    <text evidence="2">The sequence shown here is derived from an EMBL/GenBank/DDBJ whole genome shotgun (WGS) entry which is preliminary data.</text>
</comment>
<dbReference type="InterPro" id="IPR006680">
    <property type="entry name" value="Amidohydro-rel"/>
</dbReference>
<keyword evidence="3" id="KW-1185">Reference proteome</keyword>
<accession>A0A9E5DBY9</accession>
<dbReference type="SUPFAM" id="SSF51338">
    <property type="entry name" value="Composite domain of metallo-dependent hydrolases"/>
    <property type="match status" value="1"/>
</dbReference>
<dbReference type="InterPro" id="IPR032466">
    <property type="entry name" value="Metal_Hydrolase"/>
</dbReference>
<dbReference type="CDD" id="cd01305">
    <property type="entry name" value="archeal_chlorohydrolases"/>
    <property type="match status" value="1"/>
</dbReference>
<evidence type="ECO:0000259" key="1">
    <source>
        <dbReference type="Pfam" id="PF01979"/>
    </source>
</evidence>
<dbReference type="AlphaFoldDB" id="A0A9E5DBY9"/>
<dbReference type="Proteomes" id="UP001056766">
    <property type="component" value="Unassembled WGS sequence"/>
</dbReference>
<dbReference type="Gene3D" id="3.20.20.140">
    <property type="entry name" value="Metal-dependent hydrolases"/>
    <property type="match status" value="1"/>
</dbReference>
<dbReference type="InterPro" id="IPR011059">
    <property type="entry name" value="Metal-dep_hydrolase_composite"/>
</dbReference>
<dbReference type="GO" id="GO:0016810">
    <property type="term" value="F:hydrolase activity, acting on carbon-nitrogen (but not peptide) bonds"/>
    <property type="evidence" value="ECO:0007669"/>
    <property type="project" value="InterPro"/>
</dbReference>
<dbReference type="InterPro" id="IPR050287">
    <property type="entry name" value="MTA/SAH_deaminase"/>
</dbReference>
<evidence type="ECO:0000313" key="3">
    <source>
        <dbReference type="Proteomes" id="UP001056766"/>
    </source>
</evidence>
<protein>
    <submittedName>
        <fullName evidence="2">Amidohydrolase family protein</fullName>
    </submittedName>
</protein>
<dbReference type="Pfam" id="PF01979">
    <property type="entry name" value="Amidohydro_1"/>
    <property type="match status" value="1"/>
</dbReference>
<proteinExistence type="predicted"/>
<dbReference type="RefSeq" id="WP_250868957.1">
    <property type="nucleotide sequence ID" value="NZ_JAGSOI010000060.1"/>
</dbReference>
<feature type="domain" description="Amidohydrolase-related" evidence="1">
    <location>
        <begin position="44"/>
        <end position="342"/>
    </location>
</feature>
<dbReference type="NCBIfam" id="NF005552">
    <property type="entry name" value="PRK07213.1"/>
    <property type="match status" value="1"/>
</dbReference>
<sequence>MSCEQVIYGTIIYGDEFEAIDGYVCIEDGIITEIGEEPTKSKNIIAPCFVNSHTHIGDSICKDPVLGNCENFKVSKDLDALVRPPDGLKHRILENTPYSDLVSSMRTTIKDMLMTGTSAFADFREGGVLGALALKEAVSDQDIDHIILGRPKCTDRPLEEIISELGRVLQQADGLGMSGTNDLDMDLLRSSKQKAKDCNKLFAIHAGEKNNTDIDKAISLDPDFLIHMTKAMRSDLQTISDANIPVVVCPRSNFITDVGMAPICEMLEAGVTVGVGTDNVMLNSVNMFSEMEFLSKVFGLDDRQVFKMCTLNGASILGLENTGSIKKGNKADLMILNGNSNNLVGISDPISGMVRRGRPDDILSIIYTN</sequence>
<dbReference type="Gene3D" id="2.30.40.10">
    <property type="entry name" value="Urease, subunit C, domain 1"/>
    <property type="match status" value="1"/>
</dbReference>
<name>A0A9E5DBY9_9EURY</name>
<evidence type="ECO:0000313" key="2">
    <source>
        <dbReference type="EMBL" id="MCM1987611.1"/>
    </source>
</evidence>
<gene>
    <name evidence="2" type="ORF">KDK67_11585</name>
</gene>
<dbReference type="EMBL" id="JAGSOI010000060">
    <property type="protein sequence ID" value="MCM1987611.1"/>
    <property type="molecule type" value="Genomic_DNA"/>
</dbReference>
<dbReference type="PANTHER" id="PTHR43794:SF5">
    <property type="entry name" value="CHLOROHYDROLASE FAMILY PROTEIN"/>
    <property type="match status" value="1"/>
</dbReference>
<reference evidence="2" key="1">
    <citation type="journal article" date="2021" name="mSystems">
        <title>Bacteria and Archaea Synergistically Convert Glycine Betaine to Biogenic Methane in the Formosa Cold Seep of the South China Sea.</title>
        <authorList>
            <person name="Li L."/>
            <person name="Zhang W."/>
            <person name="Zhang S."/>
            <person name="Song L."/>
            <person name="Sun Q."/>
            <person name="Zhang H."/>
            <person name="Xiang H."/>
            <person name="Dong X."/>
        </authorList>
    </citation>
    <scope>NUCLEOTIDE SEQUENCE</scope>
    <source>
        <strain evidence="2">LLY</strain>
    </source>
</reference>
<dbReference type="PANTHER" id="PTHR43794">
    <property type="entry name" value="AMINOHYDROLASE SSNA-RELATED"/>
    <property type="match status" value="1"/>
</dbReference>
<dbReference type="SUPFAM" id="SSF51556">
    <property type="entry name" value="Metallo-dependent hydrolases"/>
    <property type="match status" value="1"/>
</dbReference>